<gene>
    <name evidence="1" type="ORF">MVEN_01292300</name>
</gene>
<accession>A0A8H7CVW0</accession>
<sequence>MPCTPPDVSTQLSASSLSTAPRLPSSSVRFLLCSLVIRSPPALSLRSPFEMMFTGNSLDLYSGPHGLAYHHTLSATYVRAFKVRMIAGVRLPCPYSNMQEEKIYLSDTRALHHVLVRDTHVFDETTAMMACVPFRSHPSTTVRPPPVSASCARSSSRSPFIREL</sequence>
<proteinExistence type="predicted"/>
<reference evidence="1" key="1">
    <citation type="submission" date="2020-05" db="EMBL/GenBank/DDBJ databases">
        <title>Mycena genomes resolve the evolution of fungal bioluminescence.</title>
        <authorList>
            <person name="Tsai I.J."/>
        </authorList>
    </citation>
    <scope>NUCLEOTIDE SEQUENCE</scope>
    <source>
        <strain evidence="1">CCC161011</strain>
    </source>
</reference>
<name>A0A8H7CVW0_9AGAR</name>
<evidence type="ECO:0000313" key="2">
    <source>
        <dbReference type="Proteomes" id="UP000620124"/>
    </source>
</evidence>
<dbReference type="AlphaFoldDB" id="A0A8H7CVW0"/>
<comment type="caution">
    <text evidence="1">The sequence shown here is derived from an EMBL/GenBank/DDBJ whole genome shotgun (WGS) entry which is preliminary data.</text>
</comment>
<keyword evidence="2" id="KW-1185">Reference proteome</keyword>
<dbReference type="OrthoDB" id="1470350at2759"/>
<dbReference type="EMBL" id="JACAZI010000010">
    <property type="protein sequence ID" value="KAF7349916.1"/>
    <property type="molecule type" value="Genomic_DNA"/>
</dbReference>
<dbReference type="Proteomes" id="UP000620124">
    <property type="component" value="Unassembled WGS sequence"/>
</dbReference>
<organism evidence="1 2">
    <name type="scientific">Mycena venus</name>
    <dbReference type="NCBI Taxonomy" id="2733690"/>
    <lineage>
        <taxon>Eukaryota</taxon>
        <taxon>Fungi</taxon>
        <taxon>Dikarya</taxon>
        <taxon>Basidiomycota</taxon>
        <taxon>Agaricomycotina</taxon>
        <taxon>Agaricomycetes</taxon>
        <taxon>Agaricomycetidae</taxon>
        <taxon>Agaricales</taxon>
        <taxon>Marasmiineae</taxon>
        <taxon>Mycenaceae</taxon>
        <taxon>Mycena</taxon>
    </lineage>
</organism>
<protein>
    <submittedName>
        <fullName evidence="1">Cytochrome P450</fullName>
    </submittedName>
</protein>
<evidence type="ECO:0000313" key="1">
    <source>
        <dbReference type="EMBL" id="KAF7349916.1"/>
    </source>
</evidence>